<evidence type="ECO:0000256" key="1">
    <source>
        <dbReference type="SAM" id="MobiDB-lite"/>
    </source>
</evidence>
<reference evidence="3 4" key="2">
    <citation type="submission" date="2017-06" db="EMBL/GenBank/DDBJ databases">
        <authorList>
            <person name="Varghese N."/>
            <person name="Submissions S."/>
        </authorList>
    </citation>
    <scope>NUCLEOTIDE SEQUENCE [LARGE SCALE GENOMIC DNA]</scope>
    <source>
        <strain evidence="3 4">RLD-1</strain>
    </source>
</reference>
<name>A0A239LYM2_9PSED</name>
<reference evidence="2 5" key="1">
    <citation type="submission" date="2016-10" db="EMBL/GenBank/DDBJ databases">
        <authorList>
            <person name="de Groot N.N."/>
        </authorList>
    </citation>
    <scope>NUCLEOTIDE SEQUENCE [LARGE SCALE GENOMIC DNA]</scope>
    <source>
        <strain evidence="2 5">CCM 7361</strain>
    </source>
</reference>
<accession>A0A239LYM2</accession>
<evidence type="ECO:0000313" key="4">
    <source>
        <dbReference type="Proteomes" id="UP000198309"/>
    </source>
</evidence>
<dbReference type="AlphaFoldDB" id="A0A239LYM2"/>
<dbReference type="EMBL" id="FZPC01000022">
    <property type="protein sequence ID" value="SNT34968.1"/>
    <property type="molecule type" value="Genomic_DNA"/>
</dbReference>
<dbReference type="Proteomes" id="UP000198309">
    <property type="component" value="Unassembled WGS sequence"/>
</dbReference>
<evidence type="ECO:0000313" key="2">
    <source>
        <dbReference type="EMBL" id="SDI24103.1"/>
    </source>
</evidence>
<proteinExistence type="predicted"/>
<dbReference type="RefSeq" id="WP_009621884.1">
    <property type="nucleotide sequence ID" value="NZ_FNEC01000003.1"/>
</dbReference>
<keyword evidence="4" id="KW-1185">Reference proteome</keyword>
<evidence type="ECO:0000313" key="3">
    <source>
        <dbReference type="EMBL" id="SNT34968.1"/>
    </source>
</evidence>
<sequence length="51" mass="5624">MKSPVDTPHPDPVVTREADELEELVELDPVDSGQEPHLSAAHQEGVIDEQH</sequence>
<organism evidence="2 5">
    <name type="scientific">Pseudomonas delhiensis</name>
    <dbReference type="NCBI Taxonomy" id="366289"/>
    <lineage>
        <taxon>Bacteria</taxon>
        <taxon>Pseudomonadati</taxon>
        <taxon>Pseudomonadota</taxon>
        <taxon>Gammaproteobacteria</taxon>
        <taxon>Pseudomonadales</taxon>
        <taxon>Pseudomonadaceae</taxon>
        <taxon>Pseudomonas</taxon>
    </lineage>
</organism>
<gene>
    <name evidence="2" type="ORF">SAMN05216189_1003126</name>
    <name evidence="3" type="ORF">SAMN06295949_12291</name>
</gene>
<dbReference type="EMBL" id="FNEC01000003">
    <property type="protein sequence ID" value="SDI24103.1"/>
    <property type="molecule type" value="Genomic_DNA"/>
</dbReference>
<dbReference type="GeneID" id="72999392"/>
<evidence type="ECO:0000313" key="5">
    <source>
        <dbReference type="Proteomes" id="UP000199693"/>
    </source>
</evidence>
<dbReference type="Proteomes" id="UP000199693">
    <property type="component" value="Unassembled WGS sequence"/>
</dbReference>
<feature type="region of interest" description="Disordered" evidence="1">
    <location>
        <begin position="28"/>
        <end position="51"/>
    </location>
</feature>
<protein>
    <submittedName>
        <fullName evidence="2">Uncharacterized protein</fullName>
    </submittedName>
</protein>